<name>A0A1Y1QDM0_9GAMM</name>
<accession>A0A1Y1QDM0</accession>
<gene>
    <name evidence="14" type="ORF">BWK73_40930</name>
</gene>
<dbReference type="InterPro" id="IPR005467">
    <property type="entry name" value="His_kinase_dom"/>
</dbReference>
<comment type="catalytic activity">
    <reaction evidence="1">
        <text>ATP + protein L-histidine = ADP + protein N-phospho-L-histidine.</text>
        <dbReference type="EC" id="2.7.13.3"/>
    </reaction>
</comment>
<dbReference type="EMBL" id="MTEJ01000439">
    <property type="protein sequence ID" value="OQX02988.1"/>
    <property type="molecule type" value="Genomic_DNA"/>
</dbReference>
<dbReference type="PROSITE" id="PS50109">
    <property type="entry name" value="HIS_KIN"/>
    <property type="match status" value="1"/>
</dbReference>
<evidence type="ECO:0000256" key="10">
    <source>
        <dbReference type="ARBA" id="ARBA00068150"/>
    </source>
</evidence>
<evidence type="ECO:0000256" key="5">
    <source>
        <dbReference type="ARBA" id="ARBA00022741"/>
    </source>
</evidence>
<evidence type="ECO:0000313" key="14">
    <source>
        <dbReference type="EMBL" id="OQX02988.1"/>
    </source>
</evidence>
<dbReference type="InterPro" id="IPR036097">
    <property type="entry name" value="HisK_dim/P_sf"/>
</dbReference>
<keyword evidence="6" id="KW-0418">Kinase</keyword>
<dbReference type="InterPro" id="IPR001789">
    <property type="entry name" value="Sig_transdc_resp-reg_receiver"/>
</dbReference>
<evidence type="ECO:0000256" key="3">
    <source>
        <dbReference type="ARBA" id="ARBA00022553"/>
    </source>
</evidence>
<dbReference type="SUPFAM" id="SSF55874">
    <property type="entry name" value="ATPase domain of HSP90 chaperone/DNA topoisomerase II/histidine kinase"/>
    <property type="match status" value="1"/>
</dbReference>
<dbReference type="InterPro" id="IPR011006">
    <property type="entry name" value="CheY-like_superfamily"/>
</dbReference>
<dbReference type="PANTHER" id="PTHR45339">
    <property type="entry name" value="HYBRID SIGNAL TRANSDUCTION HISTIDINE KINASE J"/>
    <property type="match status" value="1"/>
</dbReference>
<evidence type="ECO:0000256" key="2">
    <source>
        <dbReference type="ARBA" id="ARBA00012438"/>
    </source>
</evidence>
<sequence>MTPTLELVSIQYALALLIGQDLDLRTMLRKFLPPALKLLNCRSGYIWLHKGTAPDDVAQAPPPCYSYPALRGTLDTDQPLLAARIQEIATQGWAIKKPGELILMGGTHHHFMPLGDSGLLVVVREPPLPEAHILALGLVLRRLETACLACLQHAYLEDARKEALQAKEMAETASKAKSEFLAMISHEIRTPMNGIIGLTDLMLYSEVSESQREHLGMIKSSSSALLDIINEILDFSRIEAGTLTLNTAPFQLRALLQDTFAPLALRAQAKQLQFQWEILADVPETLNGDIGRLRQVMINLVGNAIKFTEQGYVSVSISLQSGSPSGQVCVMFAVRDTGIGIPRDKQASIFQPFQQADSSITRRYGGTGLGLTISSQLIAMMGGTLQVDSDVGEGSIFYFSIPFAIVTDLKPTTPNAPQSLLRAERTLSILLAEDNAVNRMLAVRLLNKAGHRVKVAENGRDAVQEWQNNRPDAILMDVQMPVMDGLEATTLIRAQEHAQQLTHTPIIALTANAMSSDREQCLNSGMDDFLSKPFNIQDLLDVLMRVCPATEINDQ</sequence>
<reference evidence="14 15" key="1">
    <citation type="submission" date="2017-01" db="EMBL/GenBank/DDBJ databases">
        <title>Novel large sulfur bacteria in the metagenomes of groundwater-fed chemosynthetic microbial mats in the Lake Huron basin.</title>
        <authorList>
            <person name="Sharrar A.M."/>
            <person name="Flood B.E."/>
            <person name="Bailey J.V."/>
            <person name="Jones D.S."/>
            <person name="Biddanda B."/>
            <person name="Ruberg S.A."/>
            <person name="Marcus D.N."/>
            <person name="Dick G.J."/>
        </authorList>
    </citation>
    <scope>NUCLEOTIDE SEQUENCE [LARGE SCALE GENOMIC DNA]</scope>
    <source>
        <strain evidence="14">A8</strain>
    </source>
</reference>
<dbReference type="InterPro" id="IPR036890">
    <property type="entry name" value="HATPase_C_sf"/>
</dbReference>
<feature type="domain" description="Histidine kinase" evidence="12">
    <location>
        <begin position="183"/>
        <end position="405"/>
    </location>
</feature>
<evidence type="ECO:0000259" key="13">
    <source>
        <dbReference type="PROSITE" id="PS50110"/>
    </source>
</evidence>
<dbReference type="InterPro" id="IPR003594">
    <property type="entry name" value="HATPase_dom"/>
</dbReference>
<dbReference type="Gene3D" id="3.30.565.10">
    <property type="entry name" value="Histidine kinase-like ATPase, C-terminal domain"/>
    <property type="match status" value="1"/>
</dbReference>
<dbReference type="SMART" id="SM00388">
    <property type="entry name" value="HisKA"/>
    <property type="match status" value="1"/>
</dbReference>
<dbReference type="Pfam" id="PF00072">
    <property type="entry name" value="Response_reg"/>
    <property type="match status" value="1"/>
</dbReference>
<dbReference type="PANTHER" id="PTHR45339:SF1">
    <property type="entry name" value="HYBRID SIGNAL TRANSDUCTION HISTIDINE KINASE J"/>
    <property type="match status" value="1"/>
</dbReference>
<dbReference type="FunFam" id="1.10.287.130:FF:000002">
    <property type="entry name" value="Two-component osmosensing histidine kinase"/>
    <property type="match status" value="1"/>
</dbReference>
<feature type="domain" description="Response regulatory" evidence="13">
    <location>
        <begin position="428"/>
        <end position="547"/>
    </location>
</feature>
<dbReference type="SMART" id="SM00448">
    <property type="entry name" value="REC"/>
    <property type="match status" value="1"/>
</dbReference>
<evidence type="ECO:0000256" key="8">
    <source>
        <dbReference type="ARBA" id="ARBA00023012"/>
    </source>
</evidence>
<protein>
    <recommendedName>
        <fullName evidence="10">Sensory/regulatory protein RpfC</fullName>
        <ecNumber evidence="2">2.7.13.3</ecNumber>
    </recommendedName>
</protein>
<dbReference type="FunFam" id="3.30.565.10:FF:000010">
    <property type="entry name" value="Sensor histidine kinase RcsC"/>
    <property type="match status" value="1"/>
</dbReference>
<evidence type="ECO:0000256" key="6">
    <source>
        <dbReference type="ARBA" id="ARBA00022777"/>
    </source>
</evidence>
<evidence type="ECO:0000256" key="9">
    <source>
        <dbReference type="ARBA" id="ARBA00064003"/>
    </source>
</evidence>
<dbReference type="CDD" id="cd16922">
    <property type="entry name" value="HATPase_EvgS-ArcB-TorS-like"/>
    <property type="match status" value="1"/>
</dbReference>
<proteinExistence type="predicted"/>
<dbReference type="CDD" id="cd17546">
    <property type="entry name" value="REC_hyHK_CKI1_RcsC-like"/>
    <property type="match status" value="1"/>
</dbReference>
<evidence type="ECO:0000256" key="1">
    <source>
        <dbReference type="ARBA" id="ARBA00000085"/>
    </source>
</evidence>
<keyword evidence="3 11" id="KW-0597">Phosphoprotein</keyword>
<dbReference type="AlphaFoldDB" id="A0A1Y1QDM0"/>
<dbReference type="Gene3D" id="1.10.287.130">
    <property type="match status" value="1"/>
</dbReference>
<keyword evidence="7" id="KW-0067">ATP-binding</keyword>
<dbReference type="CDD" id="cd00082">
    <property type="entry name" value="HisKA"/>
    <property type="match status" value="1"/>
</dbReference>
<keyword evidence="8" id="KW-0902">Two-component regulatory system</keyword>
<dbReference type="EC" id="2.7.13.3" evidence="2"/>
<dbReference type="SMART" id="SM00387">
    <property type="entry name" value="HATPase_c"/>
    <property type="match status" value="1"/>
</dbReference>
<evidence type="ECO:0000256" key="11">
    <source>
        <dbReference type="PROSITE-ProRule" id="PRU00169"/>
    </source>
</evidence>
<keyword evidence="4" id="KW-0808">Transferase</keyword>
<comment type="subunit">
    <text evidence="9">At low DSF concentrations, interacts with RpfF.</text>
</comment>
<dbReference type="Gene3D" id="3.40.50.2300">
    <property type="match status" value="1"/>
</dbReference>
<dbReference type="Proteomes" id="UP000192491">
    <property type="component" value="Unassembled WGS sequence"/>
</dbReference>
<evidence type="ECO:0000259" key="12">
    <source>
        <dbReference type="PROSITE" id="PS50109"/>
    </source>
</evidence>
<dbReference type="GO" id="GO:0000155">
    <property type="term" value="F:phosphorelay sensor kinase activity"/>
    <property type="evidence" value="ECO:0007669"/>
    <property type="project" value="InterPro"/>
</dbReference>
<comment type="caution">
    <text evidence="14">The sequence shown here is derived from an EMBL/GenBank/DDBJ whole genome shotgun (WGS) entry which is preliminary data.</text>
</comment>
<evidence type="ECO:0000256" key="4">
    <source>
        <dbReference type="ARBA" id="ARBA00022679"/>
    </source>
</evidence>
<organism evidence="14 15">
    <name type="scientific">Thiothrix lacustris</name>
    <dbReference type="NCBI Taxonomy" id="525917"/>
    <lineage>
        <taxon>Bacteria</taxon>
        <taxon>Pseudomonadati</taxon>
        <taxon>Pseudomonadota</taxon>
        <taxon>Gammaproteobacteria</taxon>
        <taxon>Thiotrichales</taxon>
        <taxon>Thiotrichaceae</taxon>
        <taxon>Thiothrix</taxon>
    </lineage>
</organism>
<dbReference type="GO" id="GO:0005524">
    <property type="term" value="F:ATP binding"/>
    <property type="evidence" value="ECO:0007669"/>
    <property type="project" value="UniProtKB-KW"/>
</dbReference>
<evidence type="ECO:0000256" key="7">
    <source>
        <dbReference type="ARBA" id="ARBA00022840"/>
    </source>
</evidence>
<feature type="modified residue" description="4-aspartylphosphate" evidence="11">
    <location>
        <position position="477"/>
    </location>
</feature>
<dbReference type="PRINTS" id="PR00344">
    <property type="entry name" value="BCTRLSENSOR"/>
</dbReference>
<dbReference type="InterPro" id="IPR003661">
    <property type="entry name" value="HisK_dim/P_dom"/>
</dbReference>
<dbReference type="Pfam" id="PF00512">
    <property type="entry name" value="HisKA"/>
    <property type="match status" value="1"/>
</dbReference>
<keyword evidence="5" id="KW-0547">Nucleotide-binding</keyword>
<dbReference type="SUPFAM" id="SSF47384">
    <property type="entry name" value="Homodimeric domain of signal transducing histidine kinase"/>
    <property type="match status" value="1"/>
</dbReference>
<dbReference type="Pfam" id="PF02518">
    <property type="entry name" value="HATPase_c"/>
    <property type="match status" value="1"/>
</dbReference>
<dbReference type="InterPro" id="IPR004358">
    <property type="entry name" value="Sig_transdc_His_kin-like_C"/>
</dbReference>
<evidence type="ECO:0000313" key="15">
    <source>
        <dbReference type="Proteomes" id="UP000192491"/>
    </source>
</evidence>
<dbReference type="PROSITE" id="PS50110">
    <property type="entry name" value="RESPONSE_REGULATORY"/>
    <property type="match status" value="1"/>
</dbReference>
<dbReference type="SUPFAM" id="SSF52172">
    <property type="entry name" value="CheY-like"/>
    <property type="match status" value="1"/>
</dbReference>